<dbReference type="Proteomes" id="UP000075391">
    <property type="component" value="Unassembled WGS sequence"/>
</dbReference>
<name>A0A150WIV6_BDEBC</name>
<dbReference type="EMBL" id="LUKF01000014">
    <property type="protein sequence ID" value="KYG63365.1"/>
    <property type="molecule type" value="Genomic_DNA"/>
</dbReference>
<gene>
    <name evidence="1" type="ORF">AZI85_04855</name>
</gene>
<sequence>MSAIRFGGQAIFFNRKGGLPHLTYKNGRARMRFLIALITLTGSISFAEVKNFNGLVAEATQQEKRMHRKLLQSIQNVQVSIAYNDKIEQIRSAREPASEAIKVRLVSAE</sequence>
<organism evidence="1 2">
    <name type="scientific">Bdellovibrio bacteriovorus</name>
    <dbReference type="NCBI Taxonomy" id="959"/>
    <lineage>
        <taxon>Bacteria</taxon>
        <taxon>Pseudomonadati</taxon>
        <taxon>Bdellovibrionota</taxon>
        <taxon>Bdellovibrionia</taxon>
        <taxon>Bdellovibrionales</taxon>
        <taxon>Pseudobdellovibrionaceae</taxon>
        <taxon>Bdellovibrio</taxon>
    </lineage>
</organism>
<protein>
    <submittedName>
        <fullName evidence="1">Uncharacterized protein</fullName>
    </submittedName>
</protein>
<proteinExistence type="predicted"/>
<evidence type="ECO:0000313" key="2">
    <source>
        <dbReference type="Proteomes" id="UP000075391"/>
    </source>
</evidence>
<dbReference type="AlphaFoldDB" id="A0A150WIV6"/>
<reference evidence="1 2" key="1">
    <citation type="submission" date="2016-03" db="EMBL/GenBank/DDBJ databases">
        <authorList>
            <person name="Ploux O."/>
        </authorList>
    </citation>
    <scope>NUCLEOTIDE SEQUENCE [LARGE SCALE GENOMIC DNA]</scope>
    <source>
        <strain evidence="1 2">BER2</strain>
    </source>
</reference>
<evidence type="ECO:0000313" key="1">
    <source>
        <dbReference type="EMBL" id="KYG63365.1"/>
    </source>
</evidence>
<accession>A0A150WIV6</accession>
<comment type="caution">
    <text evidence="1">The sequence shown here is derived from an EMBL/GenBank/DDBJ whole genome shotgun (WGS) entry which is preliminary data.</text>
</comment>